<feature type="signal peptide" evidence="2">
    <location>
        <begin position="1"/>
        <end position="22"/>
    </location>
</feature>
<reference evidence="3" key="1">
    <citation type="submission" date="2023-07" db="EMBL/GenBank/DDBJ databases">
        <authorList>
            <consortium name="CYATHOMIX"/>
        </authorList>
    </citation>
    <scope>NUCLEOTIDE SEQUENCE</scope>
    <source>
        <strain evidence="3">N/A</strain>
    </source>
</reference>
<dbReference type="EMBL" id="CATQJL010000112">
    <property type="protein sequence ID" value="CAJ0593081.1"/>
    <property type="molecule type" value="Genomic_DNA"/>
</dbReference>
<comment type="caution">
    <text evidence="3">The sequence shown here is derived from an EMBL/GenBank/DDBJ whole genome shotgun (WGS) entry which is preliminary data.</text>
</comment>
<evidence type="ECO:0000313" key="3">
    <source>
        <dbReference type="EMBL" id="CAJ0593081.1"/>
    </source>
</evidence>
<dbReference type="Proteomes" id="UP001176961">
    <property type="component" value="Unassembled WGS sequence"/>
</dbReference>
<evidence type="ECO:0008006" key="5">
    <source>
        <dbReference type="Google" id="ProtNLM"/>
    </source>
</evidence>
<feature type="compositionally biased region" description="Pro residues" evidence="1">
    <location>
        <begin position="98"/>
        <end position="109"/>
    </location>
</feature>
<feature type="compositionally biased region" description="Polar residues" evidence="1">
    <location>
        <begin position="82"/>
        <end position="96"/>
    </location>
</feature>
<sequence>MRTTTFCLAIITLLAYARNINSAPIVDEPPSEFIDPVLHVKETPDGYITYKDRQIDSEEEDKKRCIPRDSPEGRARLHLINKQLTETEAGNLDSSVPSSPPEEPQPQPPTLDGTAVPEDPIGDAENLPQAPSRPPFNDTTPFDGVDVMETMELRIYKPLCDY</sequence>
<evidence type="ECO:0000256" key="1">
    <source>
        <dbReference type="SAM" id="MobiDB-lite"/>
    </source>
</evidence>
<evidence type="ECO:0000313" key="4">
    <source>
        <dbReference type="Proteomes" id="UP001176961"/>
    </source>
</evidence>
<accession>A0AA36GHR0</accession>
<name>A0AA36GHR0_CYLNA</name>
<evidence type="ECO:0000256" key="2">
    <source>
        <dbReference type="SAM" id="SignalP"/>
    </source>
</evidence>
<organism evidence="3 4">
    <name type="scientific">Cylicocyclus nassatus</name>
    <name type="common">Nematode worm</name>
    <dbReference type="NCBI Taxonomy" id="53992"/>
    <lineage>
        <taxon>Eukaryota</taxon>
        <taxon>Metazoa</taxon>
        <taxon>Ecdysozoa</taxon>
        <taxon>Nematoda</taxon>
        <taxon>Chromadorea</taxon>
        <taxon>Rhabditida</taxon>
        <taxon>Rhabditina</taxon>
        <taxon>Rhabditomorpha</taxon>
        <taxon>Strongyloidea</taxon>
        <taxon>Strongylidae</taxon>
        <taxon>Cylicocyclus</taxon>
    </lineage>
</organism>
<gene>
    <name evidence="3" type="ORF">CYNAS_LOCUS5064</name>
</gene>
<feature type="chain" id="PRO_5041318836" description="Secreted protein" evidence="2">
    <location>
        <begin position="23"/>
        <end position="162"/>
    </location>
</feature>
<dbReference type="AlphaFoldDB" id="A0AA36GHR0"/>
<feature type="compositionally biased region" description="Basic and acidic residues" evidence="1">
    <location>
        <begin position="52"/>
        <end position="75"/>
    </location>
</feature>
<proteinExistence type="predicted"/>
<feature type="region of interest" description="Disordered" evidence="1">
    <location>
        <begin position="52"/>
        <end position="145"/>
    </location>
</feature>
<keyword evidence="2" id="KW-0732">Signal</keyword>
<keyword evidence="4" id="KW-1185">Reference proteome</keyword>
<protein>
    <recommendedName>
        <fullName evidence="5">Secreted protein</fullName>
    </recommendedName>
</protein>